<dbReference type="AlphaFoldDB" id="A0A7E4W9F5"/>
<feature type="region of interest" description="Disordered" evidence="1">
    <location>
        <begin position="222"/>
        <end position="298"/>
    </location>
</feature>
<sequence length="298" mass="33427">MLNKIKKEKKIPEIKGILKHYRITHVLRNPLAPLPAGRQRDELVFHVRFINGSNGKPVKSDEYLTYDAVAGTHAFQEYARQYLTPRLGRAIGVYPGTNVEVVSFAETEAVRQKHEQYMTSVYMDLNRKRKSHTFSMVEPNPRQDSIKKFRHNDSLSIKSEPVIRELNERFATEKRNTYNSDAASVHSQWLGSQSSKSSLITTTSVSTLRSVFEPATWENNNPEAIADKENNPALAVKREKRPAPPPPIAEKDESFSSFASASSGSASFNDSFGADGTPYSGHRPSGPIKKRDSLCCVM</sequence>
<evidence type="ECO:0000313" key="3">
    <source>
        <dbReference type="WBParaSite" id="Pan_g8236.t1"/>
    </source>
</evidence>
<evidence type="ECO:0000256" key="1">
    <source>
        <dbReference type="SAM" id="MobiDB-lite"/>
    </source>
</evidence>
<name>A0A7E4W9F5_PANRE</name>
<dbReference type="Proteomes" id="UP000492821">
    <property type="component" value="Unassembled WGS sequence"/>
</dbReference>
<accession>A0A7E4W9F5</accession>
<dbReference type="WBParaSite" id="Pan_g8236.t1">
    <property type="protein sequence ID" value="Pan_g8236.t1"/>
    <property type="gene ID" value="Pan_g8236"/>
</dbReference>
<evidence type="ECO:0000313" key="2">
    <source>
        <dbReference type="Proteomes" id="UP000492821"/>
    </source>
</evidence>
<protein>
    <submittedName>
        <fullName evidence="3">Doublecortin domain-containing protein</fullName>
    </submittedName>
</protein>
<feature type="compositionally biased region" description="Low complexity" evidence="1">
    <location>
        <begin position="255"/>
        <end position="274"/>
    </location>
</feature>
<proteinExistence type="predicted"/>
<feature type="compositionally biased region" description="Basic and acidic residues" evidence="1">
    <location>
        <begin position="289"/>
        <end position="298"/>
    </location>
</feature>
<reference evidence="2" key="1">
    <citation type="journal article" date="2013" name="Genetics">
        <title>The draft genome and transcriptome of Panagrellus redivivus are shaped by the harsh demands of a free-living lifestyle.</title>
        <authorList>
            <person name="Srinivasan J."/>
            <person name="Dillman A.R."/>
            <person name="Macchietto M.G."/>
            <person name="Heikkinen L."/>
            <person name="Lakso M."/>
            <person name="Fracchia K.M."/>
            <person name="Antoshechkin I."/>
            <person name="Mortazavi A."/>
            <person name="Wong G."/>
            <person name="Sternberg P.W."/>
        </authorList>
    </citation>
    <scope>NUCLEOTIDE SEQUENCE [LARGE SCALE GENOMIC DNA]</scope>
    <source>
        <strain evidence="2">MT8872</strain>
    </source>
</reference>
<organism evidence="2 3">
    <name type="scientific">Panagrellus redivivus</name>
    <name type="common">Microworm</name>
    <dbReference type="NCBI Taxonomy" id="6233"/>
    <lineage>
        <taxon>Eukaryota</taxon>
        <taxon>Metazoa</taxon>
        <taxon>Ecdysozoa</taxon>
        <taxon>Nematoda</taxon>
        <taxon>Chromadorea</taxon>
        <taxon>Rhabditida</taxon>
        <taxon>Tylenchina</taxon>
        <taxon>Panagrolaimomorpha</taxon>
        <taxon>Panagrolaimoidea</taxon>
        <taxon>Panagrolaimidae</taxon>
        <taxon>Panagrellus</taxon>
    </lineage>
</organism>
<keyword evidence="2" id="KW-1185">Reference proteome</keyword>
<reference evidence="3" key="2">
    <citation type="submission" date="2020-10" db="UniProtKB">
        <authorList>
            <consortium name="WormBaseParasite"/>
        </authorList>
    </citation>
    <scope>IDENTIFICATION</scope>
</reference>